<reference evidence="3" key="2">
    <citation type="submission" date="2018-02" db="UniProtKB">
        <authorList>
            <consortium name="EnsemblPlants"/>
        </authorList>
    </citation>
    <scope>IDENTIFICATION</scope>
    <source>
        <strain evidence="3">Williams 82</strain>
    </source>
</reference>
<evidence type="ECO:0000256" key="1">
    <source>
        <dbReference type="SAM" id="MobiDB-lite"/>
    </source>
</evidence>
<proteinExistence type="predicted"/>
<evidence type="ECO:0000313" key="3">
    <source>
        <dbReference type="EnsemblPlants" id="KRH62461"/>
    </source>
</evidence>
<dbReference type="AlphaFoldDB" id="K7KJD6"/>
<dbReference type="EnsemblPlants" id="KRH62461">
    <property type="protein sequence ID" value="KRH62461"/>
    <property type="gene ID" value="GLYMA_04G110600"/>
</dbReference>
<feature type="region of interest" description="Disordered" evidence="1">
    <location>
        <begin position="1"/>
        <end position="21"/>
    </location>
</feature>
<dbReference type="HOGENOM" id="CLU_2578628_0_0_1"/>
<name>K7KJD6_SOYBN</name>
<dbReference type="EMBL" id="CM000837">
    <property type="protein sequence ID" value="KRH62461.1"/>
    <property type="molecule type" value="Genomic_DNA"/>
</dbReference>
<dbReference type="Proteomes" id="UP000008827">
    <property type="component" value="Chromosome 4"/>
</dbReference>
<reference evidence="2" key="3">
    <citation type="submission" date="2018-07" db="EMBL/GenBank/DDBJ databases">
        <title>WGS assembly of Glycine max.</title>
        <authorList>
            <person name="Schmutz J."/>
            <person name="Cannon S."/>
            <person name="Schlueter J."/>
            <person name="Ma J."/>
            <person name="Mitros T."/>
            <person name="Nelson W."/>
            <person name="Hyten D."/>
            <person name="Song Q."/>
            <person name="Thelen J."/>
            <person name="Cheng J."/>
            <person name="Xu D."/>
            <person name="Hellsten U."/>
            <person name="May G."/>
            <person name="Yu Y."/>
            <person name="Sakurai T."/>
            <person name="Umezawa T."/>
            <person name="Bhattacharyya M."/>
            <person name="Sandhu D."/>
            <person name="Valliyodan B."/>
            <person name="Lindquist E."/>
            <person name="Peto M."/>
            <person name="Grant D."/>
            <person name="Shu S."/>
            <person name="Goodstein D."/>
            <person name="Barry K."/>
            <person name="Futrell-Griggs M."/>
            <person name="Abernathy B."/>
            <person name="Du J."/>
            <person name="Tian Z."/>
            <person name="Zhu L."/>
            <person name="Gill N."/>
            <person name="Joshi T."/>
            <person name="Libault M."/>
            <person name="Sethuraman A."/>
            <person name="Zhang X."/>
            <person name="Shinozaki K."/>
            <person name="Nguyen H."/>
            <person name="Wing R."/>
            <person name="Cregan P."/>
            <person name="Specht J."/>
            <person name="Grimwood J."/>
            <person name="Rokhsar D."/>
            <person name="Stacey G."/>
            <person name="Shoemaker R."/>
            <person name="Jackson S."/>
        </authorList>
    </citation>
    <scope>NUCLEOTIDE SEQUENCE</scope>
    <source>
        <tissue evidence="2">Callus</tissue>
    </source>
</reference>
<accession>K7KJD6</accession>
<dbReference type="InParanoid" id="K7KJD6"/>
<evidence type="ECO:0000313" key="4">
    <source>
        <dbReference type="Proteomes" id="UP000008827"/>
    </source>
</evidence>
<sequence>MYEPFSRATQSSETGDTGDIGGDINEWALSCSQRSSSHGRSRRCRRQRRWKWLTLLRVSSAIETPFSLPHSSVHVMNLVTV</sequence>
<dbReference type="Gramene" id="KRH62461">
    <property type="protein sequence ID" value="KRH62461"/>
    <property type="gene ID" value="GLYMA_04G110600"/>
</dbReference>
<evidence type="ECO:0000313" key="2">
    <source>
        <dbReference type="EMBL" id="KRH62461.1"/>
    </source>
</evidence>
<protein>
    <submittedName>
        <fullName evidence="2 3">Uncharacterized protein</fullName>
    </submittedName>
</protein>
<organism evidence="2">
    <name type="scientific">Glycine max</name>
    <name type="common">Soybean</name>
    <name type="synonym">Glycine hispida</name>
    <dbReference type="NCBI Taxonomy" id="3847"/>
    <lineage>
        <taxon>Eukaryota</taxon>
        <taxon>Viridiplantae</taxon>
        <taxon>Streptophyta</taxon>
        <taxon>Embryophyta</taxon>
        <taxon>Tracheophyta</taxon>
        <taxon>Spermatophyta</taxon>
        <taxon>Magnoliopsida</taxon>
        <taxon>eudicotyledons</taxon>
        <taxon>Gunneridae</taxon>
        <taxon>Pentapetalae</taxon>
        <taxon>rosids</taxon>
        <taxon>fabids</taxon>
        <taxon>Fabales</taxon>
        <taxon>Fabaceae</taxon>
        <taxon>Papilionoideae</taxon>
        <taxon>50 kb inversion clade</taxon>
        <taxon>NPAAA clade</taxon>
        <taxon>indigoferoid/millettioid clade</taxon>
        <taxon>Phaseoleae</taxon>
        <taxon>Glycine</taxon>
        <taxon>Glycine subgen. Soja</taxon>
    </lineage>
</organism>
<keyword evidence="4" id="KW-1185">Reference proteome</keyword>
<dbReference type="PaxDb" id="3847-GLYMA04G12156.1"/>
<reference evidence="2 3" key="1">
    <citation type="journal article" date="2010" name="Nature">
        <title>Genome sequence of the palaeopolyploid soybean.</title>
        <authorList>
            <person name="Schmutz J."/>
            <person name="Cannon S.B."/>
            <person name="Schlueter J."/>
            <person name="Ma J."/>
            <person name="Mitros T."/>
            <person name="Nelson W."/>
            <person name="Hyten D.L."/>
            <person name="Song Q."/>
            <person name="Thelen J.J."/>
            <person name="Cheng J."/>
            <person name="Xu D."/>
            <person name="Hellsten U."/>
            <person name="May G.D."/>
            <person name="Yu Y."/>
            <person name="Sakurai T."/>
            <person name="Umezawa T."/>
            <person name="Bhattacharyya M.K."/>
            <person name="Sandhu D."/>
            <person name="Valliyodan B."/>
            <person name="Lindquist E."/>
            <person name="Peto M."/>
            <person name="Grant D."/>
            <person name="Shu S."/>
            <person name="Goodstein D."/>
            <person name="Barry K."/>
            <person name="Futrell-Griggs M."/>
            <person name="Abernathy B."/>
            <person name="Du J."/>
            <person name="Tian Z."/>
            <person name="Zhu L."/>
            <person name="Gill N."/>
            <person name="Joshi T."/>
            <person name="Libault M."/>
            <person name="Sethuraman A."/>
            <person name="Zhang X.-C."/>
            <person name="Shinozaki K."/>
            <person name="Nguyen H.T."/>
            <person name="Wing R.A."/>
            <person name="Cregan P."/>
            <person name="Specht J."/>
            <person name="Grimwood J."/>
            <person name="Rokhsar D."/>
            <person name="Stacey G."/>
            <person name="Shoemaker R.C."/>
            <person name="Jackson S.A."/>
        </authorList>
    </citation>
    <scope>NUCLEOTIDE SEQUENCE [LARGE SCALE GENOMIC DNA]</scope>
    <source>
        <strain evidence="3">cv. Williams 82</strain>
        <tissue evidence="2">Callus</tissue>
    </source>
</reference>
<gene>
    <name evidence="2" type="ORF">GLYMA_04G110600</name>
</gene>